<sequence length="275" mass="30953">MDSSRTLRENHIRTPSPTPSEAKELKTGAIDWKSLTDWRFWIRKEWFWYYIILIIILVVTILITVFHTQIVHWLTPTAQKIYNLPGGWAIPIAVLFILSFPPLFGHEIVAILCGVVWGLWIGFAIVVAGTFIGEVGNFYAFKACCRSRGEKLERTKISYACLAKVVREGGFKIALIARLSAIPGHFTTAIFSTCGMGIIVFSLAALLSMPKQFITVYIGVVFEQSGTGTTTTKNKIISDVVIAITIIITVLAMWYILHAMNKVKPEIIYKKRRAR</sequence>
<dbReference type="EMBL" id="KN818256">
    <property type="protein sequence ID" value="KIL63708.1"/>
    <property type="molecule type" value="Genomic_DNA"/>
</dbReference>
<feature type="transmembrane region" description="Helical" evidence="11">
    <location>
        <begin position="108"/>
        <end position="132"/>
    </location>
</feature>
<evidence type="ECO:0000259" key="12">
    <source>
        <dbReference type="Pfam" id="PF09335"/>
    </source>
</evidence>
<dbReference type="HOGENOM" id="CLU_021545_1_0_1"/>
<evidence type="ECO:0000313" key="13">
    <source>
        <dbReference type="EMBL" id="KIL63708.1"/>
    </source>
</evidence>
<dbReference type="PANTHER" id="PTHR47549">
    <property type="entry name" value="GOLGI APPARATUS MEMBRANE PROTEIN TVP38-RELATED"/>
    <property type="match status" value="1"/>
</dbReference>
<comment type="subcellular location">
    <subcellularLocation>
        <location evidence="2">Golgi apparatus membrane</location>
        <topology evidence="2">Multi-pass membrane protein</topology>
    </subcellularLocation>
</comment>
<feature type="transmembrane region" description="Helical" evidence="11">
    <location>
        <begin position="47"/>
        <end position="70"/>
    </location>
</feature>
<name>A0A0C2X4R2_AMAMK</name>
<feature type="region of interest" description="Disordered" evidence="10">
    <location>
        <begin position="1"/>
        <end position="22"/>
    </location>
</feature>
<accession>A0A0C2X4R2</accession>
<proteinExistence type="inferred from homology"/>
<dbReference type="AlphaFoldDB" id="A0A0C2X4R2"/>
<comment type="similarity">
    <text evidence="3">Belongs to the TVP38/TMEM64 family.</text>
</comment>
<feature type="transmembrane region" description="Helical" evidence="11">
    <location>
        <begin position="82"/>
        <end position="102"/>
    </location>
</feature>
<keyword evidence="9 11" id="KW-0472">Membrane</keyword>
<dbReference type="InterPro" id="IPR032816">
    <property type="entry name" value="VTT_dom"/>
</dbReference>
<feature type="transmembrane region" description="Helical" evidence="11">
    <location>
        <begin position="236"/>
        <end position="257"/>
    </location>
</feature>
<keyword evidence="14" id="KW-1185">Reference proteome</keyword>
<keyword evidence="7 11" id="KW-1133">Transmembrane helix</keyword>
<evidence type="ECO:0000256" key="11">
    <source>
        <dbReference type="SAM" id="Phobius"/>
    </source>
</evidence>
<evidence type="ECO:0000256" key="7">
    <source>
        <dbReference type="ARBA" id="ARBA00022989"/>
    </source>
</evidence>
<feature type="compositionally biased region" description="Basic and acidic residues" evidence="10">
    <location>
        <begin position="1"/>
        <end position="12"/>
    </location>
</feature>
<evidence type="ECO:0000256" key="2">
    <source>
        <dbReference type="ARBA" id="ARBA00004653"/>
    </source>
</evidence>
<dbReference type="Proteomes" id="UP000054549">
    <property type="component" value="Unassembled WGS sequence"/>
</dbReference>
<evidence type="ECO:0000256" key="6">
    <source>
        <dbReference type="ARBA" id="ARBA00022692"/>
    </source>
</evidence>
<dbReference type="FunCoup" id="A0A0C2X4R2">
    <property type="interactions" value="26"/>
</dbReference>
<evidence type="ECO:0000256" key="5">
    <source>
        <dbReference type="ARBA" id="ARBA00020673"/>
    </source>
</evidence>
<keyword evidence="6 11" id="KW-0812">Transmembrane</keyword>
<evidence type="ECO:0000256" key="3">
    <source>
        <dbReference type="ARBA" id="ARBA00008640"/>
    </source>
</evidence>
<dbReference type="InParanoid" id="A0A0C2X4R2"/>
<gene>
    <name evidence="13" type="ORF">M378DRAFT_79316</name>
</gene>
<dbReference type="InterPro" id="IPR051076">
    <property type="entry name" value="Golgi_membrane_TVP38/TMEM64"/>
</dbReference>
<feature type="domain" description="VTT" evidence="12">
    <location>
        <begin position="106"/>
        <end position="219"/>
    </location>
</feature>
<reference evidence="13 14" key="1">
    <citation type="submission" date="2014-04" db="EMBL/GenBank/DDBJ databases">
        <title>Evolutionary Origins and Diversification of the Mycorrhizal Mutualists.</title>
        <authorList>
            <consortium name="DOE Joint Genome Institute"/>
            <consortium name="Mycorrhizal Genomics Consortium"/>
            <person name="Kohler A."/>
            <person name="Kuo A."/>
            <person name="Nagy L.G."/>
            <person name="Floudas D."/>
            <person name="Copeland A."/>
            <person name="Barry K.W."/>
            <person name="Cichocki N."/>
            <person name="Veneault-Fourrey C."/>
            <person name="LaButti K."/>
            <person name="Lindquist E.A."/>
            <person name="Lipzen A."/>
            <person name="Lundell T."/>
            <person name="Morin E."/>
            <person name="Murat C."/>
            <person name="Riley R."/>
            <person name="Ohm R."/>
            <person name="Sun H."/>
            <person name="Tunlid A."/>
            <person name="Henrissat B."/>
            <person name="Grigoriev I.V."/>
            <person name="Hibbett D.S."/>
            <person name="Martin F."/>
        </authorList>
    </citation>
    <scope>NUCLEOTIDE SEQUENCE [LARGE SCALE GENOMIC DNA]</scope>
    <source>
        <strain evidence="13 14">Koide BX008</strain>
    </source>
</reference>
<dbReference type="GO" id="GO:0000139">
    <property type="term" value="C:Golgi membrane"/>
    <property type="evidence" value="ECO:0007669"/>
    <property type="project" value="UniProtKB-SubCell"/>
</dbReference>
<evidence type="ECO:0000313" key="14">
    <source>
        <dbReference type="Proteomes" id="UP000054549"/>
    </source>
</evidence>
<comment type="function">
    <text evidence="1">Golgi membrane protein involved in vesicular trafficking and spindle migration.</text>
</comment>
<dbReference type="Pfam" id="PF09335">
    <property type="entry name" value="VTT_dom"/>
    <property type="match status" value="1"/>
</dbReference>
<evidence type="ECO:0000256" key="9">
    <source>
        <dbReference type="ARBA" id="ARBA00023136"/>
    </source>
</evidence>
<dbReference type="PANTHER" id="PTHR47549:SF2">
    <property type="entry name" value="GOLGI APPARATUS MEMBRANE PROTEIN TVP38"/>
    <property type="match status" value="1"/>
</dbReference>
<evidence type="ECO:0000256" key="4">
    <source>
        <dbReference type="ARBA" id="ARBA00013533"/>
    </source>
</evidence>
<evidence type="ECO:0000256" key="1">
    <source>
        <dbReference type="ARBA" id="ARBA00002978"/>
    </source>
</evidence>
<dbReference type="STRING" id="946122.A0A0C2X4R2"/>
<organism evidence="13 14">
    <name type="scientific">Amanita muscaria (strain Koide BX008)</name>
    <dbReference type="NCBI Taxonomy" id="946122"/>
    <lineage>
        <taxon>Eukaryota</taxon>
        <taxon>Fungi</taxon>
        <taxon>Dikarya</taxon>
        <taxon>Basidiomycota</taxon>
        <taxon>Agaricomycotina</taxon>
        <taxon>Agaricomycetes</taxon>
        <taxon>Agaricomycetidae</taxon>
        <taxon>Agaricales</taxon>
        <taxon>Pluteineae</taxon>
        <taxon>Amanitaceae</taxon>
        <taxon>Amanita</taxon>
    </lineage>
</organism>
<evidence type="ECO:0000256" key="10">
    <source>
        <dbReference type="SAM" id="MobiDB-lite"/>
    </source>
</evidence>
<dbReference type="OrthoDB" id="166803at2759"/>
<keyword evidence="8" id="KW-0333">Golgi apparatus</keyword>
<protein>
    <recommendedName>
        <fullName evidence="4">Golgi apparatus membrane protein TVP38</fullName>
    </recommendedName>
    <alternativeName>
        <fullName evidence="5">Golgi apparatus membrane protein tvp38</fullName>
    </alternativeName>
</protein>
<evidence type="ECO:0000256" key="8">
    <source>
        <dbReference type="ARBA" id="ARBA00023034"/>
    </source>
</evidence>
<feature type="transmembrane region" description="Helical" evidence="11">
    <location>
        <begin position="186"/>
        <end position="207"/>
    </location>
</feature>